<keyword evidence="9" id="KW-0448">Lipopolysaccharide biosynthesis</keyword>
<dbReference type="GO" id="GO:0009244">
    <property type="term" value="P:lipopolysaccharide core region biosynthetic process"/>
    <property type="evidence" value="ECO:0007669"/>
    <property type="project" value="UniProtKB-UniRule"/>
</dbReference>
<evidence type="ECO:0000256" key="9">
    <source>
        <dbReference type="RuleBase" id="RU365103"/>
    </source>
</evidence>
<dbReference type="UniPathway" id="UPA00958"/>
<dbReference type="KEGG" id="hfe:HFELIS_09580"/>
<keyword evidence="12" id="KW-1185">Reference proteome</keyword>
<comment type="pathway">
    <text evidence="1 9">Bacterial outer membrane biogenesis; LPS core biosynthesis.</text>
</comment>
<feature type="site" description="Transition state stabilizer" evidence="8">
    <location>
        <position position="119"/>
    </location>
</feature>
<evidence type="ECO:0000256" key="3">
    <source>
        <dbReference type="ARBA" id="ARBA00019077"/>
    </source>
</evidence>
<proteinExistence type="inferred from homology"/>
<feature type="active site" description="Proton acceptor" evidence="7">
    <location>
        <position position="52"/>
    </location>
</feature>
<comment type="function">
    <text evidence="9">Involved in lipopolysaccharide (LPS) biosynthesis. Catalyzes the transfer of 3-deoxy-D-manno-octulosonate (Kdo) residue(s) from CMP-Kdo to lipid IV(A), the tetraacyldisaccharide-1,4'-bisphosphate precursor of lipid A.</text>
</comment>
<evidence type="ECO:0000256" key="1">
    <source>
        <dbReference type="ARBA" id="ARBA00004713"/>
    </source>
</evidence>
<evidence type="ECO:0000256" key="5">
    <source>
        <dbReference type="ARBA" id="ARBA00031445"/>
    </source>
</evidence>
<dbReference type="RefSeq" id="WP_013469408.1">
    <property type="nucleotide sequence ID" value="NC_014810.2"/>
</dbReference>
<comment type="catalytic activity">
    <reaction evidence="6 9">
        <text>lipid IVA (E. coli) + CMP-3-deoxy-beta-D-manno-octulosonate = alpha-Kdo-(2-&gt;6)-lipid IVA (E. coli) + CMP + H(+)</text>
        <dbReference type="Rhea" id="RHEA:28066"/>
        <dbReference type="ChEBI" id="CHEBI:15378"/>
        <dbReference type="ChEBI" id="CHEBI:58603"/>
        <dbReference type="ChEBI" id="CHEBI:60364"/>
        <dbReference type="ChEBI" id="CHEBI:60377"/>
        <dbReference type="ChEBI" id="CHEBI:85987"/>
        <dbReference type="EC" id="2.4.99.12"/>
    </reaction>
</comment>
<dbReference type="GO" id="GO:0005886">
    <property type="term" value="C:plasma membrane"/>
    <property type="evidence" value="ECO:0007669"/>
    <property type="project" value="UniProtKB-SubCell"/>
</dbReference>
<comment type="subcellular location">
    <subcellularLocation>
        <location evidence="9">Cell membrane</location>
    </subcellularLocation>
</comment>
<dbReference type="Pfam" id="PF04413">
    <property type="entry name" value="Glycos_transf_N"/>
    <property type="match status" value="1"/>
</dbReference>
<organism evidence="11 12">
    <name type="scientific">Helicobacter felis (strain ATCC 49179 / CCUG 28539 / NCTC 12436 / CS1)</name>
    <dbReference type="NCBI Taxonomy" id="936155"/>
    <lineage>
        <taxon>Bacteria</taxon>
        <taxon>Pseudomonadati</taxon>
        <taxon>Campylobacterota</taxon>
        <taxon>Epsilonproteobacteria</taxon>
        <taxon>Campylobacterales</taxon>
        <taxon>Helicobacteraceae</taxon>
        <taxon>Helicobacter</taxon>
    </lineage>
</organism>
<protein>
    <recommendedName>
        <fullName evidence="3 9">3-deoxy-D-manno-octulosonic acid transferase</fullName>
        <shortName evidence="9">Kdo transferase</shortName>
        <ecNumber evidence="2 9">2.4.99.12</ecNumber>
    </recommendedName>
    <alternativeName>
        <fullName evidence="5 9">Lipid IV(A) 3-deoxy-D-manno-octulosonic acid transferase</fullName>
    </alternativeName>
</protein>
<dbReference type="EMBL" id="FQ670179">
    <property type="protein sequence ID" value="CBY83042.1"/>
    <property type="molecule type" value="Genomic_DNA"/>
</dbReference>
<dbReference type="NCBIfam" id="NF004389">
    <property type="entry name" value="PRK05749.1-5"/>
    <property type="match status" value="1"/>
</dbReference>
<evidence type="ECO:0000259" key="10">
    <source>
        <dbReference type="Pfam" id="PF04413"/>
    </source>
</evidence>
<evidence type="ECO:0000256" key="6">
    <source>
        <dbReference type="ARBA" id="ARBA00049183"/>
    </source>
</evidence>
<dbReference type="PANTHER" id="PTHR42755:SF1">
    <property type="entry name" value="3-DEOXY-D-MANNO-OCTULOSONIC ACID TRANSFERASE, MITOCHONDRIAL-RELATED"/>
    <property type="match status" value="1"/>
</dbReference>
<dbReference type="EC" id="2.4.99.12" evidence="2 9"/>
<evidence type="ECO:0000256" key="7">
    <source>
        <dbReference type="PIRSR" id="PIRSR639901-1"/>
    </source>
</evidence>
<keyword evidence="9" id="KW-1003">Cell membrane</keyword>
<dbReference type="eggNOG" id="COG1519">
    <property type="taxonomic scope" value="Bacteria"/>
</dbReference>
<evidence type="ECO:0000313" key="11">
    <source>
        <dbReference type="EMBL" id="CBY83042.1"/>
    </source>
</evidence>
<evidence type="ECO:0000313" key="12">
    <source>
        <dbReference type="Proteomes" id="UP000007934"/>
    </source>
</evidence>
<name>E7ACL1_HELFC</name>
<comment type="similarity">
    <text evidence="9">Belongs to the glycosyltransferase group 1 family.</text>
</comment>
<evidence type="ECO:0000256" key="4">
    <source>
        <dbReference type="ARBA" id="ARBA00022679"/>
    </source>
</evidence>
<dbReference type="GeneID" id="36133739"/>
<dbReference type="InterPro" id="IPR039901">
    <property type="entry name" value="Kdotransferase"/>
</dbReference>
<feature type="site" description="Transition state stabilizer" evidence="8">
    <location>
        <position position="195"/>
    </location>
</feature>
<dbReference type="Gene3D" id="3.40.50.2000">
    <property type="entry name" value="Glycogen Phosphorylase B"/>
    <property type="match status" value="1"/>
</dbReference>
<evidence type="ECO:0000256" key="8">
    <source>
        <dbReference type="PIRSR" id="PIRSR639901-2"/>
    </source>
</evidence>
<keyword evidence="9" id="KW-0472">Membrane</keyword>
<reference evidence="11 12" key="1">
    <citation type="journal article" date="2011" name="Genome Biol. Evol.">
        <title>Comparative whole genome sequence analysis of the carcinogenic bacterial model pathogen Helicobacter felis.</title>
        <authorList>
            <person name="Arnold I.C."/>
            <person name="Zigova Z."/>
            <person name="Holden M."/>
            <person name="Lawley T.D."/>
            <person name="Rad R."/>
            <person name="Dougan G."/>
            <person name="Falkow S."/>
            <person name="Bentley S.D."/>
            <person name="Muller A."/>
        </authorList>
    </citation>
    <scope>NUCLEOTIDE SEQUENCE [LARGE SCALE GENOMIC DNA]</scope>
    <source>
        <strain evidence="12">ATCC 49179 / CCUG 28539 / NCTC 12436 / CS1</strain>
    </source>
</reference>
<dbReference type="HOGENOM" id="CLU_036146_2_0_7"/>
<gene>
    <name evidence="11" type="primary">kdtA</name>
    <name evidence="11" type="ordered locus">Hfelis_09580</name>
</gene>
<dbReference type="Proteomes" id="UP000007934">
    <property type="component" value="Chromosome"/>
</dbReference>
<dbReference type="AlphaFoldDB" id="E7ACL1"/>
<accession>E7ACL1</accession>
<dbReference type="STRING" id="936155.HFELIS_09580"/>
<dbReference type="GO" id="GO:0043842">
    <property type="term" value="F:Kdo transferase activity"/>
    <property type="evidence" value="ECO:0007669"/>
    <property type="project" value="UniProtKB-EC"/>
</dbReference>
<dbReference type="Gene3D" id="3.40.50.11720">
    <property type="entry name" value="3-Deoxy-D-manno-octulosonic-acid transferase, N-terminal domain"/>
    <property type="match status" value="1"/>
</dbReference>
<evidence type="ECO:0000256" key="2">
    <source>
        <dbReference type="ARBA" id="ARBA00012621"/>
    </source>
</evidence>
<dbReference type="GO" id="GO:0009245">
    <property type="term" value="P:lipid A biosynthetic process"/>
    <property type="evidence" value="ECO:0007669"/>
    <property type="project" value="TreeGrafter"/>
</dbReference>
<feature type="domain" description="3-deoxy-D-manno-octulosonic-acid transferase N-terminal" evidence="10">
    <location>
        <begin position="39"/>
        <end position="196"/>
    </location>
</feature>
<sequence>MLCIAHVLALPLIALLRLRAKYKYSLTARFFAKGHALDFKPILWFHACSFGEIKSLEPLLALFNNTPILLTTTTQTGYNLACSTYANNPHIQVRFLLFETLLWLWRKDLDHLQSLVVTEAELWYQVFSLAKQVGAQTFLLNARISTRSYGRYQRFRAFYTQLFKQIDRIYAQTPQDLERLRSLGARHLEIFPNLKLFNTPKITTHHPKPPKPLFLAASTHPGEEALILKAFLALQTAAFLAIVPRHPERFLKVKELLESQHLDFMTFSQEGVTWSKQILLVDALGVLNDFYAIADVVILGGSFVPVGGHNPLEPAFFHTKLISGKHIFNQQALFACVQNYVLIEQNALKETLKCADQLVPSYIDQQGHSIQTLSKAIYASSL</sequence>
<dbReference type="PANTHER" id="PTHR42755">
    <property type="entry name" value="3-DEOXY-MANNO-OCTULOSONATE CYTIDYLYLTRANSFERASE"/>
    <property type="match status" value="1"/>
</dbReference>
<keyword evidence="4 9" id="KW-0808">Transferase</keyword>
<dbReference type="InterPro" id="IPR007507">
    <property type="entry name" value="Glycos_transf_N"/>
</dbReference>
<dbReference type="InterPro" id="IPR038107">
    <property type="entry name" value="Glycos_transf_N_sf"/>
</dbReference>